<evidence type="ECO:0000313" key="3">
    <source>
        <dbReference type="Proteomes" id="UP000053372"/>
    </source>
</evidence>
<protein>
    <recommendedName>
        <fullName evidence="1">Glycosyltransferase 2-like domain-containing protein</fullName>
    </recommendedName>
</protein>
<dbReference type="PANTHER" id="PTHR43685">
    <property type="entry name" value="GLYCOSYLTRANSFERASE"/>
    <property type="match status" value="1"/>
</dbReference>
<dbReference type="Gene3D" id="3.90.550.10">
    <property type="entry name" value="Spore Coat Polysaccharide Biosynthesis Protein SpsA, Chain A"/>
    <property type="match status" value="1"/>
</dbReference>
<evidence type="ECO:0000313" key="2">
    <source>
        <dbReference type="EMBL" id="KST64266.1"/>
    </source>
</evidence>
<dbReference type="InterPro" id="IPR050834">
    <property type="entry name" value="Glycosyltransf_2"/>
</dbReference>
<dbReference type="Proteomes" id="UP000053372">
    <property type="component" value="Unassembled WGS sequence"/>
</dbReference>
<organism evidence="2 3">
    <name type="scientific">Mastigocoleus testarum BC008</name>
    <dbReference type="NCBI Taxonomy" id="371196"/>
    <lineage>
        <taxon>Bacteria</taxon>
        <taxon>Bacillati</taxon>
        <taxon>Cyanobacteriota</taxon>
        <taxon>Cyanophyceae</taxon>
        <taxon>Nostocales</taxon>
        <taxon>Hapalosiphonaceae</taxon>
        <taxon>Mastigocoleus</taxon>
    </lineage>
</organism>
<dbReference type="InterPro" id="IPR001173">
    <property type="entry name" value="Glyco_trans_2-like"/>
</dbReference>
<proteinExistence type="predicted"/>
<dbReference type="PANTHER" id="PTHR43685:SF2">
    <property type="entry name" value="GLYCOSYLTRANSFERASE 2-LIKE DOMAIN-CONTAINING PROTEIN"/>
    <property type="match status" value="1"/>
</dbReference>
<dbReference type="SUPFAM" id="SSF53448">
    <property type="entry name" value="Nucleotide-diphospho-sugar transferases"/>
    <property type="match status" value="1"/>
</dbReference>
<sequence length="302" mass="34341">MHEISYPFVSIVIPVYNDSERLKLCLQVLENQTYLKNLYEIIVVDNASEEDIKSIVSQFSQAKYTYESQAGSYAARNKGISIAQGKIIAFTDSDCIPASDWIEKGVATLQSVPDCGLVAGRIDLFFQNPQRPTAVELYESIAMGFPQKESLETDHFGVTANLFTFKHVVNKVGNFNSNLKSGGDVEWGQRVFAAGYEQIYADDACIAHPARYSFSQLYRRIARIVGGRHDRMMSKDVSSVEIVIDLLETFKPPFRSFYRIWTNENLHTFKQKIQFNLVMFFVRYATISEKLRLYLGGNSKRA</sequence>
<dbReference type="Pfam" id="PF00535">
    <property type="entry name" value="Glycos_transf_2"/>
    <property type="match status" value="1"/>
</dbReference>
<dbReference type="AlphaFoldDB" id="A0A0V7ZI68"/>
<name>A0A0V7ZI68_9CYAN</name>
<dbReference type="OrthoDB" id="153025at2"/>
<dbReference type="RefSeq" id="WP_027842139.1">
    <property type="nucleotide sequence ID" value="NZ_LMTZ01000125.1"/>
</dbReference>
<gene>
    <name evidence="2" type="ORF">BC008_16640</name>
</gene>
<comment type="caution">
    <text evidence="2">The sequence shown here is derived from an EMBL/GenBank/DDBJ whole genome shotgun (WGS) entry which is preliminary data.</text>
</comment>
<evidence type="ECO:0000259" key="1">
    <source>
        <dbReference type="Pfam" id="PF00535"/>
    </source>
</evidence>
<dbReference type="InterPro" id="IPR029044">
    <property type="entry name" value="Nucleotide-diphossugar_trans"/>
</dbReference>
<feature type="domain" description="Glycosyltransferase 2-like" evidence="1">
    <location>
        <begin position="10"/>
        <end position="141"/>
    </location>
</feature>
<dbReference type="EMBL" id="LMTZ01000125">
    <property type="protein sequence ID" value="KST64266.1"/>
    <property type="molecule type" value="Genomic_DNA"/>
</dbReference>
<keyword evidence="3" id="KW-1185">Reference proteome</keyword>
<reference evidence="2 3" key="1">
    <citation type="journal article" date="2015" name="Genome Announc.">
        <title>Draft Genome of the Euendolithic (true boring) Cyanobacterium Mastigocoleus testarum strain BC008.</title>
        <authorList>
            <person name="Guida B.S."/>
            <person name="Garcia-Pichel F."/>
        </authorList>
    </citation>
    <scope>NUCLEOTIDE SEQUENCE [LARGE SCALE GENOMIC DNA]</scope>
    <source>
        <strain evidence="2 3">BC008</strain>
    </source>
</reference>
<dbReference type="CDD" id="cd00761">
    <property type="entry name" value="Glyco_tranf_GTA_type"/>
    <property type="match status" value="1"/>
</dbReference>
<accession>A0A0V7ZI68</accession>